<dbReference type="Pfam" id="PF00646">
    <property type="entry name" value="F-box"/>
    <property type="match status" value="1"/>
</dbReference>
<organism evidence="2 3">
    <name type="scientific">Dovyalis caffra</name>
    <dbReference type="NCBI Taxonomy" id="77055"/>
    <lineage>
        <taxon>Eukaryota</taxon>
        <taxon>Viridiplantae</taxon>
        <taxon>Streptophyta</taxon>
        <taxon>Embryophyta</taxon>
        <taxon>Tracheophyta</taxon>
        <taxon>Spermatophyta</taxon>
        <taxon>Magnoliopsida</taxon>
        <taxon>eudicotyledons</taxon>
        <taxon>Gunneridae</taxon>
        <taxon>Pentapetalae</taxon>
        <taxon>rosids</taxon>
        <taxon>fabids</taxon>
        <taxon>Malpighiales</taxon>
        <taxon>Salicaceae</taxon>
        <taxon>Flacourtieae</taxon>
        <taxon>Dovyalis</taxon>
    </lineage>
</organism>
<dbReference type="Proteomes" id="UP001314170">
    <property type="component" value="Unassembled WGS sequence"/>
</dbReference>
<name>A0AAV1R2L7_9ROSI</name>
<dbReference type="Pfam" id="PF07734">
    <property type="entry name" value="FBA_1"/>
    <property type="match status" value="1"/>
</dbReference>
<sequence length="458" mass="52384">MSDYLPQDLVIDILTRLPVKSLLKLRCVCKSWNALIISPAFVTAHLNRDDQSLFFLCYCRDAKGRTSLYSLPFYAEPFGEYSKLDTSIEMELHSSFFVGYCNGVFCLVQNYYCSTHTLILWNPIIRKILKTPLSGFCHPKSQSPYRVLFGFGFDSLNNDYKVVRIMDIRKYSSVDFWRYKVNLKRPIKVAVYSLNARSWRSIDISLGLFQMHSDQGKQVFIDGVVYWLVYRVVNGKKKSFALSFDLSDESFDEIMLPECLASKNPSISVLQKSLALMEGAQGCCHVWVMKEYGVEESWTKEFSIDLRIFMGWPKGFRENGDILIETGGNLISFNTQSQVIVELGKFYVSFYADGYKESLVLLKESDDKRCDQTAITFAFQEFRFASFFSSVVATHVQGYGYEATEVIRMHILLATEVIRMHSLLPDSEQQIEKAKDGSLIMANEELVQVDSAGEVVEG</sequence>
<dbReference type="InterPro" id="IPR036047">
    <property type="entry name" value="F-box-like_dom_sf"/>
</dbReference>
<comment type="caution">
    <text evidence="2">The sequence shown here is derived from an EMBL/GenBank/DDBJ whole genome shotgun (WGS) entry which is preliminary data.</text>
</comment>
<dbReference type="NCBIfam" id="TIGR01640">
    <property type="entry name" value="F_box_assoc_1"/>
    <property type="match status" value="1"/>
</dbReference>
<dbReference type="SMART" id="SM00256">
    <property type="entry name" value="FBOX"/>
    <property type="match status" value="1"/>
</dbReference>
<dbReference type="CDD" id="cd22157">
    <property type="entry name" value="F-box_AtFBW1-like"/>
    <property type="match status" value="1"/>
</dbReference>
<proteinExistence type="predicted"/>
<dbReference type="Gene3D" id="1.20.1280.50">
    <property type="match status" value="1"/>
</dbReference>
<dbReference type="AlphaFoldDB" id="A0AAV1R2L7"/>
<dbReference type="InterPro" id="IPR050796">
    <property type="entry name" value="SCF_F-box_component"/>
</dbReference>
<protein>
    <recommendedName>
        <fullName evidence="1">F-box domain-containing protein</fullName>
    </recommendedName>
</protein>
<dbReference type="PANTHER" id="PTHR31672">
    <property type="entry name" value="BNACNNG10540D PROTEIN"/>
    <property type="match status" value="1"/>
</dbReference>
<gene>
    <name evidence="2" type="ORF">DCAF_LOCUS5962</name>
</gene>
<reference evidence="2 3" key="1">
    <citation type="submission" date="2024-01" db="EMBL/GenBank/DDBJ databases">
        <authorList>
            <person name="Waweru B."/>
        </authorList>
    </citation>
    <scope>NUCLEOTIDE SEQUENCE [LARGE SCALE GENOMIC DNA]</scope>
</reference>
<feature type="domain" description="F-box" evidence="1">
    <location>
        <begin position="1"/>
        <end position="46"/>
    </location>
</feature>
<evidence type="ECO:0000313" key="3">
    <source>
        <dbReference type="Proteomes" id="UP001314170"/>
    </source>
</evidence>
<dbReference type="InterPro" id="IPR006527">
    <property type="entry name" value="F-box-assoc_dom_typ1"/>
</dbReference>
<dbReference type="EMBL" id="CAWUPB010000893">
    <property type="protein sequence ID" value="CAK7328241.1"/>
    <property type="molecule type" value="Genomic_DNA"/>
</dbReference>
<accession>A0AAV1R2L7</accession>
<dbReference type="PANTHER" id="PTHR31672:SF13">
    <property type="entry name" value="F-BOX PROTEIN CPR30-LIKE"/>
    <property type="match status" value="1"/>
</dbReference>
<dbReference type="PROSITE" id="PS50181">
    <property type="entry name" value="FBOX"/>
    <property type="match status" value="1"/>
</dbReference>
<evidence type="ECO:0000313" key="2">
    <source>
        <dbReference type="EMBL" id="CAK7328241.1"/>
    </source>
</evidence>
<dbReference type="SUPFAM" id="SSF81383">
    <property type="entry name" value="F-box domain"/>
    <property type="match status" value="1"/>
</dbReference>
<dbReference type="InterPro" id="IPR017451">
    <property type="entry name" value="F-box-assoc_interact_dom"/>
</dbReference>
<dbReference type="InterPro" id="IPR001810">
    <property type="entry name" value="F-box_dom"/>
</dbReference>
<keyword evidence="3" id="KW-1185">Reference proteome</keyword>
<evidence type="ECO:0000259" key="1">
    <source>
        <dbReference type="PROSITE" id="PS50181"/>
    </source>
</evidence>